<dbReference type="Gene3D" id="3.40.1530.20">
    <property type="entry name" value="Protein of unknown function (DUF1491)"/>
    <property type="match status" value="1"/>
</dbReference>
<evidence type="ECO:0000313" key="1">
    <source>
        <dbReference type="EMBL" id="RRQ51279.1"/>
    </source>
</evidence>
<dbReference type="OrthoDB" id="9809136at2"/>
<proteinExistence type="predicted"/>
<organism evidence="1 2">
    <name type="scientific">Sphingorhabdus wooponensis</name>
    <dbReference type="NCBI Taxonomy" id="940136"/>
    <lineage>
        <taxon>Bacteria</taxon>
        <taxon>Pseudomonadati</taxon>
        <taxon>Pseudomonadota</taxon>
        <taxon>Alphaproteobacteria</taxon>
        <taxon>Sphingomonadales</taxon>
        <taxon>Sphingomonadaceae</taxon>
        <taxon>Sphingorhabdus</taxon>
    </lineage>
</organism>
<accession>A0A3R8Q350</accession>
<reference evidence="1 2" key="1">
    <citation type="submission" date="2018-12" db="EMBL/GenBank/DDBJ databases">
        <authorList>
            <person name="Kim S.-J."/>
            <person name="Jung G.-Y."/>
        </authorList>
    </citation>
    <scope>NUCLEOTIDE SEQUENCE [LARGE SCALE GENOMIC DNA]</scope>
    <source>
        <strain evidence="1 2">03SU3-P</strain>
    </source>
</reference>
<dbReference type="EMBL" id="RWJI01000002">
    <property type="protein sequence ID" value="RRQ51279.1"/>
    <property type="molecule type" value="Genomic_DNA"/>
</dbReference>
<keyword evidence="2" id="KW-1185">Reference proteome</keyword>
<name>A0A3R8Q350_9SPHN</name>
<evidence type="ECO:0000313" key="2">
    <source>
        <dbReference type="Proteomes" id="UP000268553"/>
    </source>
</evidence>
<protein>
    <submittedName>
        <fullName evidence="1">DUF1491 family protein</fullName>
    </submittedName>
</protein>
<comment type="caution">
    <text evidence="1">The sequence shown here is derived from an EMBL/GenBank/DDBJ whole genome shotgun (WGS) entry which is preliminary data.</text>
</comment>
<gene>
    <name evidence="1" type="ORF">D7D48_09980</name>
</gene>
<dbReference type="RefSeq" id="WP_125231254.1">
    <property type="nucleotide sequence ID" value="NZ_RWJI01000002.1"/>
</dbReference>
<dbReference type="Proteomes" id="UP000268553">
    <property type="component" value="Unassembled WGS sequence"/>
</dbReference>
<dbReference type="Pfam" id="PF07372">
    <property type="entry name" value="DUF1491"/>
    <property type="match status" value="1"/>
</dbReference>
<sequence length="113" mass="12513">MIEPRLASGVLISAIKRIVELEGDFATILKKGDAVSGALLLIGQVRGANPKLYERYASLDGQTAWQMIDLKESSVDAVQEYWQKRCARDPDLWVFELDVASGARLDGLLTMFV</sequence>
<dbReference type="InterPro" id="IPR009964">
    <property type="entry name" value="DUF1491"/>
</dbReference>
<dbReference type="AlphaFoldDB" id="A0A3R8Q350"/>